<dbReference type="EMBL" id="JAAAHY010003508">
    <property type="protein sequence ID" value="KAF9940952.1"/>
    <property type="molecule type" value="Genomic_DNA"/>
</dbReference>
<dbReference type="Pfam" id="PF03485">
    <property type="entry name" value="Arg_tRNA_synt_N"/>
    <property type="match status" value="1"/>
</dbReference>
<reference evidence="2" key="1">
    <citation type="journal article" date="2020" name="Fungal Divers.">
        <title>Resolving the Mortierellaceae phylogeny through synthesis of multi-gene phylogenetics and phylogenomics.</title>
        <authorList>
            <person name="Vandepol N."/>
            <person name="Liber J."/>
            <person name="Desiro A."/>
            <person name="Na H."/>
            <person name="Kennedy M."/>
            <person name="Barry K."/>
            <person name="Grigoriev I.V."/>
            <person name="Miller A.N."/>
            <person name="O'Donnell K."/>
            <person name="Stajich J.E."/>
            <person name="Bonito G."/>
        </authorList>
    </citation>
    <scope>NUCLEOTIDE SEQUENCE</scope>
    <source>
        <strain evidence="2">CK1249</strain>
    </source>
</reference>
<sequence length="69" mass="7595">MKILYDALEAPCASDNGHIALSVPRLRLKGNPSAIASDIVEKFQLNDYILLAMADGPFVNFFLNHIHLA</sequence>
<evidence type="ECO:0000313" key="2">
    <source>
        <dbReference type="EMBL" id="KAF9940952.1"/>
    </source>
</evidence>
<dbReference type="GO" id="GO:0005737">
    <property type="term" value="C:cytoplasm"/>
    <property type="evidence" value="ECO:0007669"/>
    <property type="project" value="InterPro"/>
</dbReference>
<dbReference type="InterPro" id="IPR005148">
    <property type="entry name" value="Arg-tRNA-synth_N"/>
</dbReference>
<dbReference type="Gene3D" id="3.30.1360.70">
    <property type="entry name" value="Arginyl tRNA synthetase N-terminal domain"/>
    <property type="match status" value="1"/>
</dbReference>
<evidence type="ECO:0000259" key="1">
    <source>
        <dbReference type="Pfam" id="PF03485"/>
    </source>
</evidence>
<organism evidence="2 3">
    <name type="scientific">Mortierella alpina</name>
    <name type="common">Oleaginous fungus</name>
    <name type="synonym">Mortierella renispora</name>
    <dbReference type="NCBI Taxonomy" id="64518"/>
    <lineage>
        <taxon>Eukaryota</taxon>
        <taxon>Fungi</taxon>
        <taxon>Fungi incertae sedis</taxon>
        <taxon>Mucoromycota</taxon>
        <taxon>Mortierellomycotina</taxon>
        <taxon>Mortierellomycetes</taxon>
        <taxon>Mortierellales</taxon>
        <taxon>Mortierellaceae</taxon>
        <taxon>Mortierella</taxon>
    </lineage>
</organism>
<name>A0A9P6LUA3_MORAP</name>
<dbReference type="AlphaFoldDB" id="A0A9P6LUA3"/>
<dbReference type="GO" id="GO:0006420">
    <property type="term" value="P:arginyl-tRNA aminoacylation"/>
    <property type="evidence" value="ECO:0007669"/>
    <property type="project" value="InterPro"/>
</dbReference>
<dbReference type="GO" id="GO:0004814">
    <property type="term" value="F:arginine-tRNA ligase activity"/>
    <property type="evidence" value="ECO:0007669"/>
    <property type="project" value="InterPro"/>
</dbReference>
<gene>
    <name evidence="2" type="ORF">BGZ70_006297</name>
</gene>
<dbReference type="Proteomes" id="UP000738359">
    <property type="component" value="Unassembled WGS sequence"/>
</dbReference>
<dbReference type="SUPFAM" id="SSF55190">
    <property type="entry name" value="Arginyl-tRNA synthetase (ArgRS), N-terminal 'additional' domain"/>
    <property type="match status" value="1"/>
</dbReference>
<keyword evidence="3" id="KW-1185">Reference proteome</keyword>
<feature type="domain" description="Arginyl tRNA synthetase N-terminal" evidence="1">
    <location>
        <begin position="8"/>
        <end position="63"/>
    </location>
</feature>
<dbReference type="InterPro" id="IPR036695">
    <property type="entry name" value="Arg-tRNA-synth_N_sf"/>
</dbReference>
<protein>
    <recommendedName>
        <fullName evidence="1">Arginyl tRNA synthetase N-terminal domain-containing protein</fullName>
    </recommendedName>
</protein>
<evidence type="ECO:0000313" key="3">
    <source>
        <dbReference type="Proteomes" id="UP000738359"/>
    </source>
</evidence>
<proteinExistence type="predicted"/>
<comment type="caution">
    <text evidence="2">The sequence shown here is derived from an EMBL/GenBank/DDBJ whole genome shotgun (WGS) entry which is preliminary data.</text>
</comment>
<accession>A0A9P6LUA3</accession>
<dbReference type="GO" id="GO:0005524">
    <property type="term" value="F:ATP binding"/>
    <property type="evidence" value="ECO:0007669"/>
    <property type="project" value="InterPro"/>
</dbReference>